<name>A0A2P1P817_9RICK</name>
<feature type="chain" id="PRO_5015103082" description="Porin domain-containing protein" evidence="2">
    <location>
        <begin position="21"/>
        <end position="490"/>
    </location>
</feature>
<feature type="domain" description="Porin" evidence="3">
    <location>
        <begin position="109"/>
        <end position="394"/>
    </location>
</feature>
<feature type="signal peptide" evidence="2">
    <location>
        <begin position="1"/>
        <end position="20"/>
    </location>
</feature>
<protein>
    <recommendedName>
        <fullName evidence="3">Porin domain-containing protein</fullName>
    </recommendedName>
</protein>
<dbReference type="EMBL" id="CP027845">
    <property type="protein sequence ID" value="AVP87412.1"/>
    <property type="molecule type" value="Genomic_DNA"/>
</dbReference>
<dbReference type="Pfam" id="PF13609">
    <property type="entry name" value="Porin_4"/>
    <property type="match status" value="1"/>
</dbReference>
<evidence type="ECO:0000256" key="1">
    <source>
        <dbReference type="SAM" id="MobiDB-lite"/>
    </source>
</evidence>
<dbReference type="AlphaFoldDB" id="A0A2P1P817"/>
<dbReference type="InterPro" id="IPR023614">
    <property type="entry name" value="Porin_dom_sf"/>
</dbReference>
<keyword evidence="5" id="KW-1185">Reference proteome</keyword>
<evidence type="ECO:0000256" key="2">
    <source>
        <dbReference type="SAM" id="SignalP"/>
    </source>
</evidence>
<feature type="compositionally biased region" description="Basic residues" evidence="1">
    <location>
        <begin position="26"/>
        <end position="40"/>
    </location>
</feature>
<dbReference type="RefSeq" id="WP_106874276.1">
    <property type="nucleotide sequence ID" value="NZ_CP027845.1"/>
</dbReference>
<dbReference type="InterPro" id="IPR033900">
    <property type="entry name" value="Gram_neg_porin_domain"/>
</dbReference>
<accession>A0A2P1P817</accession>
<dbReference type="OrthoDB" id="6758483at2"/>
<dbReference type="GO" id="GO:0015288">
    <property type="term" value="F:porin activity"/>
    <property type="evidence" value="ECO:0007669"/>
    <property type="project" value="InterPro"/>
</dbReference>
<keyword evidence="2" id="KW-0732">Signal</keyword>
<feature type="compositionally biased region" description="Basic and acidic residues" evidence="1">
    <location>
        <begin position="41"/>
        <end position="69"/>
    </location>
</feature>
<reference evidence="4 5" key="1">
    <citation type="submission" date="2018-03" db="EMBL/GenBank/DDBJ databases">
        <title>A gene transfer event suggests a long-term partnership between eustigmatophyte algae and a novel lineage of endosymbiotic bacteria.</title>
        <authorList>
            <person name="Yurchenko T."/>
            <person name="Sevcikova T."/>
            <person name="Pribyl P."/>
            <person name="El Karkouri K."/>
            <person name="Klimes V."/>
            <person name="Amaral R."/>
            <person name="Zbrankova V."/>
            <person name="Kim E."/>
            <person name="Raoult D."/>
            <person name="Santos L.M.A."/>
            <person name="Elias M."/>
        </authorList>
    </citation>
    <scope>NUCLEOTIDE SEQUENCE [LARGE SCALE GENOMIC DNA]</scope>
    <source>
        <strain evidence="4">CCALA 838</strain>
    </source>
</reference>
<dbReference type="Proteomes" id="UP000241762">
    <property type="component" value="Chromosome"/>
</dbReference>
<evidence type="ECO:0000259" key="3">
    <source>
        <dbReference type="Pfam" id="PF13609"/>
    </source>
</evidence>
<dbReference type="SUPFAM" id="SSF56935">
    <property type="entry name" value="Porins"/>
    <property type="match status" value="1"/>
</dbReference>
<dbReference type="KEGG" id="ptc:phytr_4630"/>
<sequence length="490" mass="53415">MKQITLILATSMLIAGSSFAAYEGHHGHHKSPHHNHQHKSKPAESKSKAVVKKEEAKDAVKKDEKEEKDSVTSPLKINALFDFTTGTRWQGGKIDNKYKKLTAHNKKLFFGSNASVIANIEQKTDDLTYGAKIVISTTAAPKMSASYNGSHLYIESADFGKIEAGAPINVNKSMLIDAGSVAANMAGASWSTFMVLNPQGLAGFDINNEDFYLSEIKSSDLGAVDREPSRKINYYTPKINGFQFGVTWCPDTTNGGSHKAHEAKAFNSRKVQYIDGTGNRKFYSIRHGATNAFALGATYEQQVNEDTSWKVALTGEFGKAIQAAAYEQQGANPAELVDPSAVNNTNDNILTGDHKLKNLKAYNIGAQVTTGKYSYAVSYGNLGKSFTSNNDAKFSKNGSRRSYFYSAAVAYTEGQMKVSLTYRGSSTRKNIANVFALGSDYQFKEGLQGYAELAYGYGKGRGKKVEAGQWVDARQKLRGATLLLGLRVKV</sequence>
<gene>
    <name evidence="4" type="ORF">phytr_4630</name>
</gene>
<feature type="region of interest" description="Disordered" evidence="1">
    <location>
        <begin position="23"/>
        <end position="69"/>
    </location>
</feature>
<proteinExistence type="predicted"/>
<evidence type="ECO:0000313" key="5">
    <source>
        <dbReference type="Proteomes" id="UP000241762"/>
    </source>
</evidence>
<evidence type="ECO:0000313" key="4">
    <source>
        <dbReference type="EMBL" id="AVP87412.1"/>
    </source>
</evidence>
<dbReference type="Gene3D" id="2.40.160.10">
    <property type="entry name" value="Porin"/>
    <property type="match status" value="1"/>
</dbReference>
<organism evidence="4 5">
    <name type="scientific">Candidatus Phycorickettsia trachydisci</name>
    <dbReference type="NCBI Taxonomy" id="2115978"/>
    <lineage>
        <taxon>Bacteria</taxon>
        <taxon>Pseudomonadati</taxon>
        <taxon>Pseudomonadota</taxon>
        <taxon>Alphaproteobacteria</taxon>
        <taxon>Rickettsiales</taxon>
        <taxon>Rickettsiaceae</taxon>
        <taxon>Candidatus Phycorickettsia</taxon>
    </lineage>
</organism>
<dbReference type="GO" id="GO:0016020">
    <property type="term" value="C:membrane"/>
    <property type="evidence" value="ECO:0007669"/>
    <property type="project" value="InterPro"/>
</dbReference>